<dbReference type="Gene3D" id="3.40.50.2300">
    <property type="match status" value="2"/>
</dbReference>
<accession>A0ABT9VGG9</accession>
<feature type="region of interest" description="Disordered" evidence="1">
    <location>
        <begin position="22"/>
        <end position="51"/>
    </location>
</feature>
<proteinExistence type="predicted"/>
<dbReference type="PROSITE" id="PS51257">
    <property type="entry name" value="PROKAR_LIPOPROTEIN"/>
    <property type="match status" value="1"/>
</dbReference>
<feature type="compositionally biased region" description="Low complexity" evidence="1">
    <location>
        <begin position="36"/>
        <end position="49"/>
    </location>
</feature>
<dbReference type="Pfam" id="PF04392">
    <property type="entry name" value="ABC_sub_bind"/>
    <property type="match status" value="1"/>
</dbReference>
<keyword evidence="2" id="KW-0732">Signal</keyword>
<dbReference type="InterPro" id="IPR028082">
    <property type="entry name" value="Peripla_BP_I"/>
</dbReference>
<feature type="chain" id="PRO_5046864131" evidence="2">
    <location>
        <begin position="22"/>
        <end position="352"/>
    </location>
</feature>
<sequence>MKRLLLMVVMISTLSLIVACGGDSESNSDSGDSESNESNSEEGSGNSGVSEDEADYVVGVSQIVEHPSLDRATEGFQDALDEAGLKVSYDVSLAQGDNQNAQLIAEQFVSDEVDLIFGNSTPSAQSALNETSDIPIVFTSVTDPVGSELVESMDNPGGNVTGTADSHPESVPKTVELIKDMGNESIGLIYNSGEQNSVSQVENVKSVASEHDLSTEEATVSSSSEVMQAAQSLAGDVDTFLIVTDNTVVSALESVLSVAQDNDVPVFTSELDSVSRGAFAGFGFDYYDIGFEAGEKAVQILEDGANPGDIEANYPQNLMLHINEDAASNMGVELTEDLEERASEIVSTEEGE</sequence>
<dbReference type="EMBL" id="JAUSTQ010000007">
    <property type="protein sequence ID" value="MDQ0159950.1"/>
    <property type="molecule type" value="Genomic_DNA"/>
</dbReference>
<organism evidence="3 4">
    <name type="scientific">Alkalibacillus salilacus</name>
    <dbReference type="NCBI Taxonomy" id="284582"/>
    <lineage>
        <taxon>Bacteria</taxon>
        <taxon>Bacillati</taxon>
        <taxon>Bacillota</taxon>
        <taxon>Bacilli</taxon>
        <taxon>Bacillales</taxon>
        <taxon>Bacillaceae</taxon>
        <taxon>Alkalibacillus</taxon>
    </lineage>
</organism>
<gene>
    <name evidence="3" type="ORF">J2S77_001937</name>
</gene>
<dbReference type="CDD" id="cd06325">
    <property type="entry name" value="PBP1_ABC_unchar_transporter"/>
    <property type="match status" value="1"/>
</dbReference>
<name>A0ABT9VGG9_9BACI</name>
<evidence type="ECO:0000256" key="2">
    <source>
        <dbReference type="SAM" id="SignalP"/>
    </source>
</evidence>
<reference evidence="3 4" key="1">
    <citation type="submission" date="2023-07" db="EMBL/GenBank/DDBJ databases">
        <title>Genomic Encyclopedia of Type Strains, Phase IV (KMG-IV): sequencing the most valuable type-strain genomes for metagenomic binning, comparative biology and taxonomic classification.</title>
        <authorList>
            <person name="Goeker M."/>
        </authorList>
    </citation>
    <scope>NUCLEOTIDE SEQUENCE [LARGE SCALE GENOMIC DNA]</scope>
    <source>
        <strain evidence="3 4">DSM 16460</strain>
    </source>
</reference>
<dbReference type="SUPFAM" id="SSF53822">
    <property type="entry name" value="Periplasmic binding protein-like I"/>
    <property type="match status" value="1"/>
</dbReference>
<keyword evidence="4" id="KW-1185">Reference proteome</keyword>
<protein>
    <submittedName>
        <fullName evidence="3">ABC transport system substrate-binding protein</fullName>
    </submittedName>
</protein>
<dbReference type="PANTHER" id="PTHR35271">
    <property type="entry name" value="ABC TRANSPORTER, SUBSTRATE-BINDING LIPOPROTEIN-RELATED"/>
    <property type="match status" value="1"/>
</dbReference>
<evidence type="ECO:0000256" key="1">
    <source>
        <dbReference type="SAM" id="MobiDB-lite"/>
    </source>
</evidence>
<evidence type="ECO:0000313" key="3">
    <source>
        <dbReference type="EMBL" id="MDQ0159950.1"/>
    </source>
</evidence>
<dbReference type="Proteomes" id="UP001224359">
    <property type="component" value="Unassembled WGS sequence"/>
</dbReference>
<evidence type="ECO:0000313" key="4">
    <source>
        <dbReference type="Proteomes" id="UP001224359"/>
    </source>
</evidence>
<dbReference type="PANTHER" id="PTHR35271:SF1">
    <property type="entry name" value="ABC TRANSPORTER, SUBSTRATE-BINDING LIPOPROTEIN"/>
    <property type="match status" value="1"/>
</dbReference>
<feature type="signal peptide" evidence="2">
    <location>
        <begin position="1"/>
        <end position="21"/>
    </location>
</feature>
<dbReference type="RefSeq" id="WP_306976817.1">
    <property type="nucleotide sequence ID" value="NZ_JAUSTQ010000007.1"/>
</dbReference>
<comment type="caution">
    <text evidence="3">The sequence shown here is derived from an EMBL/GenBank/DDBJ whole genome shotgun (WGS) entry which is preliminary data.</text>
</comment>
<dbReference type="InterPro" id="IPR007487">
    <property type="entry name" value="ABC_transpt-TYRBP-like"/>
</dbReference>